<dbReference type="Gene3D" id="3.40.50.1820">
    <property type="entry name" value="alpha/beta hydrolase"/>
    <property type="match status" value="1"/>
</dbReference>
<feature type="active site" evidence="1">
    <location>
        <position position="294"/>
    </location>
</feature>
<dbReference type="InterPro" id="IPR008220">
    <property type="entry name" value="HAT_MetX-like"/>
</dbReference>
<evidence type="ECO:0000259" key="2">
    <source>
        <dbReference type="Pfam" id="PF00561"/>
    </source>
</evidence>
<dbReference type="GO" id="GO:0016747">
    <property type="term" value="F:acyltransferase activity, transferring groups other than amino-acyl groups"/>
    <property type="evidence" value="ECO:0007669"/>
    <property type="project" value="InterPro"/>
</dbReference>
<evidence type="ECO:0000256" key="1">
    <source>
        <dbReference type="PIRSR" id="PIRSR000443-1"/>
    </source>
</evidence>
<dbReference type="Proteomes" id="UP000043699">
    <property type="component" value="Unassembled WGS sequence"/>
</dbReference>
<keyword evidence="3" id="KW-0808">Transferase</keyword>
<feature type="active site" description="Nucleophile" evidence="1">
    <location>
        <position position="140"/>
    </location>
</feature>
<sequence>MIENLFYSQENHGPFEIYELGDFELEEGGLIPNCQLAYATHGQLNEAKTNAILIPTWFSGTSKDYESYIGEGRALDPTEYFIVVANQIGNGLSSSPHNSPDAISMSGFPKVRIGDDVRAQHQLITERFGIEELALVVGGSMGAQQTYEWAVRFPDMVKRAAPIAGTAKNTVHDFLFTQTLMDAITSDPGWNGGNYTSHTEVADGLKRHADIWAVMGFCPEFFNQEKWDLFGVASVDELVGGFLEPFFQAMDPNALLAMAWKWQRGDVSRLADGNLEAALGRIKAVTYAMPIDTDMFFPPSDCEREQRMIPNSELRVITSIAGHFGLFGGEGEAYHGQIDRHLKELLAVPVKQGVHD</sequence>
<protein>
    <submittedName>
        <fullName evidence="3">Homoserine O-acetyltransferase</fullName>
    </submittedName>
</protein>
<keyword evidence="4" id="KW-1185">Reference proteome</keyword>
<dbReference type="PIRSF" id="PIRSF000443">
    <property type="entry name" value="Homoser_Ac_trans"/>
    <property type="match status" value="1"/>
</dbReference>
<organism evidence="3 4">
    <name type="scientific">Planococcus massiliensis</name>
    <dbReference type="NCBI Taxonomy" id="1499687"/>
    <lineage>
        <taxon>Bacteria</taxon>
        <taxon>Bacillati</taxon>
        <taxon>Bacillota</taxon>
        <taxon>Bacilli</taxon>
        <taxon>Bacillales</taxon>
        <taxon>Caryophanaceae</taxon>
        <taxon>Planococcus</taxon>
    </lineage>
</organism>
<dbReference type="PANTHER" id="PTHR32268:SF15">
    <property type="entry name" value="HOMOSERINE ACETYLTRANSFERASE FAMILY PROTEIN (AFU_ORTHOLOGUE AFUA_1G15350)"/>
    <property type="match status" value="1"/>
</dbReference>
<reference evidence="3 4" key="1">
    <citation type="submission" date="2014-09" db="EMBL/GenBank/DDBJ databases">
        <authorList>
            <person name="Urmite Genomes Urmite Genomes"/>
        </authorList>
    </citation>
    <scope>NUCLEOTIDE SEQUENCE [LARGE SCALE GENOMIC DNA]</scope>
    <source>
        <strain evidence="3 4">ES2</strain>
    </source>
</reference>
<proteinExistence type="predicted"/>
<evidence type="ECO:0000313" key="3">
    <source>
        <dbReference type="EMBL" id="CEG23789.1"/>
    </source>
</evidence>
<gene>
    <name evidence="3" type="primary">metX_2</name>
    <name evidence="3" type="ORF">BN1080_02794</name>
</gene>
<dbReference type="STRING" id="1499687.BN1080_02794"/>
<dbReference type="OrthoDB" id="9800754at2"/>
<dbReference type="Pfam" id="PF00561">
    <property type="entry name" value="Abhydrolase_1"/>
    <property type="match status" value="1"/>
</dbReference>
<name>A0A098ENC5_9BACL</name>
<dbReference type="InterPro" id="IPR029058">
    <property type="entry name" value="AB_hydrolase_fold"/>
</dbReference>
<dbReference type="PANTHER" id="PTHR32268">
    <property type="entry name" value="HOMOSERINE O-ACETYLTRANSFERASE"/>
    <property type="match status" value="1"/>
</dbReference>
<accession>A0A098ENC5</accession>
<feature type="domain" description="AB hydrolase-1" evidence="2">
    <location>
        <begin position="64"/>
        <end position="326"/>
    </location>
</feature>
<dbReference type="EMBL" id="CCXS01000001">
    <property type="protein sequence ID" value="CEG23789.1"/>
    <property type="molecule type" value="Genomic_DNA"/>
</dbReference>
<evidence type="ECO:0000313" key="4">
    <source>
        <dbReference type="Proteomes" id="UP000043699"/>
    </source>
</evidence>
<dbReference type="NCBIfam" id="NF005757">
    <property type="entry name" value="PRK07581.1"/>
    <property type="match status" value="1"/>
</dbReference>
<feature type="active site" evidence="1">
    <location>
        <position position="323"/>
    </location>
</feature>
<dbReference type="InterPro" id="IPR000073">
    <property type="entry name" value="AB_hydrolase_1"/>
</dbReference>
<dbReference type="AlphaFoldDB" id="A0A098ENC5"/>
<dbReference type="SUPFAM" id="SSF53474">
    <property type="entry name" value="alpha/beta-Hydrolases"/>
    <property type="match status" value="1"/>
</dbReference>